<dbReference type="Pfam" id="PF26002">
    <property type="entry name" value="Beta-barrel_AprE"/>
    <property type="match status" value="1"/>
</dbReference>
<dbReference type="RefSeq" id="WP_036652709.1">
    <property type="nucleotide sequence ID" value="NZ_JQCR01000002.1"/>
</dbReference>
<comment type="similarity">
    <text evidence="2">Belongs to the membrane fusion protein (MFP) (TC 8.A.1) family.</text>
</comment>
<keyword evidence="5 7" id="KW-0472">Membrane</keyword>
<name>A0A098MD17_9BACL</name>
<evidence type="ECO:0000313" key="9">
    <source>
        <dbReference type="EMBL" id="KGE20459.1"/>
    </source>
</evidence>
<dbReference type="OrthoDB" id="357309at2"/>
<protein>
    <recommendedName>
        <fullName evidence="8">AprE-like beta-barrel domain-containing protein</fullName>
    </recommendedName>
</protein>
<dbReference type="STRING" id="268407.PWYN_14755"/>
<keyword evidence="4 7" id="KW-1133">Transmembrane helix</keyword>
<reference evidence="9 10" key="2">
    <citation type="submission" date="2014-10" db="EMBL/GenBank/DDBJ databases">
        <title>Comparative genomics of the Paenibacillus odorifer group.</title>
        <authorList>
            <person name="Tsai Y.-C."/>
            <person name="Martin N."/>
            <person name="Korlach J."/>
            <person name="Wiedmann M."/>
        </authorList>
    </citation>
    <scope>NUCLEOTIDE SEQUENCE [LARGE SCALE GENOMIC DNA]</scope>
    <source>
        <strain evidence="9 10">DSM 18334</strain>
    </source>
</reference>
<dbReference type="PANTHER" id="PTHR30386">
    <property type="entry name" value="MEMBRANE FUSION SUBUNIT OF EMRAB-TOLC MULTIDRUG EFFLUX PUMP"/>
    <property type="match status" value="1"/>
</dbReference>
<evidence type="ECO:0000256" key="6">
    <source>
        <dbReference type="SAM" id="Coils"/>
    </source>
</evidence>
<sequence>MNGMIRDLSEMSDSREIMESRTSPVISIFIFILFILLATAFTWSFFGQMDEVAKASAVVRPNEKVSTIQSSLIGKVESVYIHEGLLVQRGENLISFDHKELDIELSNQQSELNKLNQKLEYLKRYKQSIEEQKNLFSQNQPGEAYYFDMVEQFLLEFTQQQQSFQTSKDQLLAAIQENTGSQETIVVNLDSSENKALQDKNDLIRKKNLLLTELVNEKKLAQSIHTNQDLIPPLDTKRVQQYKTYETKYTQLTNLAKEKKTIFDRSVSLGDRLVSKSQMEEEQSQYESVLLQTSQFQHEALLSTASNITNYNLQLEELQTRLDLLEQGKDPSTTERKSLELQQKLLSEKQNILLDQKEAGITSEKTSLEKLKMDRIVQIHSAIEAETNIKQIKLEIEKKILVAPITGTVNILKETNSGDIVQPGESLMVIIPSNESKYKMSIAVPNSEAEKISVGNKVDLNFAAFPKQSFGSLRGTITSISTDSVVQQNGLSYYVVEATIPNTPLTNRRGERGELRVGMTATASVITDSKKIIDFILEKINLKE</sequence>
<keyword evidence="3 7" id="KW-0812">Transmembrane</keyword>
<feature type="domain" description="AprE-like beta-barrel" evidence="8">
    <location>
        <begin position="441"/>
        <end position="527"/>
    </location>
</feature>
<dbReference type="Proteomes" id="UP000029734">
    <property type="component" value="Unassembled WGS sequence"/>
</dbReference>
<dbReference type="InterPro" id="IPR058982">
    <property type="entry name" value="Beta-barrel_AprE"/>
</dbReference>
<feature type="coiled-coil region" evidence="6">
    <location>
        <begin position="98"/>
        <end position="132"/>
    </location>
</feature>
<evidence type="ECO:0000256" key="3">
    <source>
        <dbReference type="ARBA" id="ARBA00022692"/>
    </source>
</evidence>
<keyword evidence="10" id="KW-1185">Reference proteome</keyword>
<dbReference type="PRINTS" id="PR01490">
    <property type="entry name" value="RTXTOXIND"/>
</dbReference>
<evidence type="ECO:0000256" key="1">
    <source>
        <dbReference type="ARBA" id="ARBA00004167"/>
    </source>
</evidence>
<feature type="transmembrane region" description="Helical" evidence="7">
    <location>
        <begin position="25"/>
        <end position="46"/>
    </location>
</feature>
<evidence type="ECO:0000313" key="10">
    <source>
        <dbReference type="Proteomes" id="UP000029734"/>
    </source>
</evidence>
<evidence type="ECO:0000256" key="4">
    <source>
        <dbReference type="ARBA" id="ARBA00022989"/>
    </source>
</evidence>
<evidence type="ECO:0000256" key="7">
    <source>
        <dbReference type="SAM" id="Phobius"/>
    </source>
</evidence>
<organism evidence="9 10">
    <name type="scientific">Paenibacillus wynnii</name>
    <dbReference type="NCBI Taxonomy" id="268407"/>
    <lineage>
        <taxon>Bacteria</taxon>
        <taxon>Bacillati</taxon>
        <taxon>Bacillota</taxon>
        <taxon>Bacilli</taxon>
        <taxon>Bacillales</taxon>
        <taxon>Paenibacillaceae</taxon>
        <taxon>Paenibacillus</taxon>
    </lineage>
</organism>
<gene>
    <name evidence="9" type="ORF">PWYN_14755</name>
</gene>
<proteinExistence type="inferred from homology"/>
<keyword evidence="6" id="KW-0175">Coiled coil</keyword>
<evidence type="ECO:0000256" key="2">
    <source>
        <dbReference type="ARBA" id="ARBA00009477"/>
    </source>
</evidence>
<reference evidence="9 10" key="1">
    <citation type="submission" date="2014-08" db="EMBL/GenBank/DDBJ databases">
        <authorList>
            <person name="den Bakker H.C."/>
        </authorList>
    </citation>
    <scope>NUCLEOTIDE SEQUENCE [LARGE SCALE GENOMIC DNA]</scope>
    <source>
        <strain evidence="9 10">DSM 18334</strain>
    </source>
</reference>
<evidence type="ECO:0000256" key="5">
    <source>
        <dbReference type="ARBA" id="ARBA00023136"/>
    </source>
</evidence>
<dbReference type="GO" id="GO:0016020">
    <property type="term" value="C:membrane"/>
    <property type="evidence" value="ECO:0007669"/>
    <property type="project" value="UniProtKB-SubCell"/>
</dbReference>
<dbReference type="Gene3D" id="2.40.30.170">
    <property type="match status" value="1"/>
</dbReference>
<dbReference type="EMBL" id="JQCR01000002">
    <property type="protein sequence ID" value="KGE20459.1"/>
    <property type="molecule type" value="Genomic_DNA"/>
</dbReference>
<evidence type="ECO:0000259" key="8">
    <source>
        <dbReference type="Pfam" id="PF26002"/>
    </source>
</evidence>
<accession>A0A098MD17</accession>
<comment type="subcellular location">
    <subcellularLocation>
        <location evidence="1">Membrane</location>
        <topology evidence="1">Single-pass membrane protein</topology>
    </subcellularLocation>
</comment>
<comment type="caution">
    <text evidence="9">The sequence shown here is derived from an EMBL/GenBank/DDBJ whole genome shotgun (WGS) entry which is preliminary data.</text>
</comment>
<dbReference type="InterPro" id="IPR050739">
    <property type="entry name" value="MFP"/>
</dbReference>
<dbReference type="PANTHER" id="PTHR30386:SF26">
    <property type="entry name" value="TRANSPORT PROTEIN COMB"/>
    <property type="match status" value="1"/>
</dbReference>
<dbReference type="AlphaFoldDB" id="A0A098MD17"/>
<dbReference type="eggNOG" id="COG0845">
    <property type="taxonomic scope" value="Bacteria"/>
</dbReference>